<evidence type="ECO:0000313" key="3">
    <source>
        <dbReference type="Proteomes" id="UP000017836"/>
    </source>
</evidence>
<keyword evidence="1" id="KW-0677">Repeat</keyword>
<dbReference type="Gramene" id="ERN16354">
    <property type="protein sequence ID" value="ERN16354"/>
    <property type="gene ID" value="AMTR_s00439p00011030"/>
</dbReference>
<dbReference type="eggNOG" id="KOG4197">
    <property type="taxonomic scope" value="Eukaryota"/>
</dbReference>
<dbReference type="NCBIfam" id="TIGR00756">
    <property type="entry name" value="PPR"/>
    <property type="match status" value="1"/>
</dbReference>
<dbReference type="Pfam" id="PF01535">
    <property type="entry name" value="PPR"/>
    <property type="match status" value="1"/>
</dbReference>
<dbReference type="AlphaFoldDB" id="U5D1P3"/>
<dbReference type="InterPro" id="IPR011990">
    <property type="entry name" value="TPR-like_helical_dom_sf"/>
</dbReference>
<accession>U5D1P3</accession>
<dbReference type="Gene3D" id="1.25.40.10">
    <property type="entry name" value="Tetratricopeptide repeat domain"/>
    <property type="match status" value="1"/>
</dbReference>
<keyword evidence="3" id="KW-1185">Reference proteome</keyword>
<evidence type="ECO:0000256" key="1">
    <source>
        <dbReference type="ARBA" id="ARBA00022737"/>
    </source>
</evidence>
<proteinExistence type="predicted"/>
<dbReference type="HOGENOM" id="CLU_1930396_0_0_1"/>
<sequence length="131" mass="14369">MEEIVRNTLLDVYSKLGDMEDAWHCFEEMGKLCKAWKGGKGELSLVLYVQFLRTGLRISQFTFAGVLSACAGISGLVEGKQIHALVFKTGFEGHVFVANAVMDMYANQGSLKVLGECLWACIIGITFHGMA</sequence>
<dbReference type="GO" id="GO:0003723">
    <property type="term" value="F:RNA binding"/>
    <property type="evidence" value="ECO:0007669"/>
    <property type="project" value="InterPro"/>
</dbReference>
<name>U5D1P3_AMBTC</name>
<dbReference type="PANTHER" id="PTHR47926">
    <property type="entry name" value="PENTATRICOPEPTIDE REPEAT-CONTAINING PROTEIN"/>
    <property type="match status" value="1"/>
</dbReference>
<dbReference type="InterPro" id="IPR046960">
    <property type="entry name" value="PPR_At4g14850-like_plant"/>
</dbReference>
<dbReference type="EMBL" id="KI392452">
    <property type="protein sequence ID" value="ERN16354.1"/>
    <property type="molecule type" value="Genomic_DNA"/>
</dbReference>
<evidence type="ECO:0000313" key="2">
    <source>
        <dbReference type="EMBL" id="ERN16354.1"/>
    </source>
</evidence>
<organism evidence="2 3">
    <name type="scientific">Amborella trichopoda</name>
    <dbReference type="NCBI Taxonomy" id="13333"/>
    <lineage>
        <taxon>Eukaryota</taxon>
        <taxon>Viridiplantae</taxon>
        <taxon>Streptophyta</taxon>
        <taxon>Embryophyta</taxon>
        <taxon>Tracheophyta</taxon>
        <taxon>Spermatophyta</taxon>
        <taxon>Magnoliopsida</taxon>
        <taxon>Amborellales</taxon>
        <taxon>Amborellaceae</taxon>
        <taxon>Amborella</taxon>
    </lineage>
</organism>
<evidence type="ECO:0008006" key="4">
    <source>
        <dbReference type="Google" id="ProtNLM"/>
    </source>
</evidence>
<dbReference type="GO" id="GO:0009451">
    <property type="term" value="P:RNA modification"/>
    <property type="evidence" value="ECO:0007669"/>
    <property type="project" value="InterPro"/>
</dbReference>
<gene>
    <name evidence="2" type="ORF">AMTR_s00439p00011030</name>
</gene>
<dbReference type="InterPro" id="IPR002885">
    <property type="entry name" value="PPR_rpt"/>
</dbReference>
<dbReference type="Proteomes" id="UP000017836">
    <property type="component" value="Unassembled WGS sequence"/>
</dbReference>
<protein>
    <recommendedName>
        <fullName evidence="4">Pentatricopeptide repeat-containing protein</fullName>
    </recommendedName>
</protein>
<reference evidence="3" key="1">
    <citation type="journal article" date="2013" name="Science">
        <title>The Amborella genome and the evolution of flowering plants.</title>
        <authorList>
            <consortium name="Amborella Genome Project"/>
        </authorList>
    </citation>
    <scope>NUCLEOTIDE SEQUENCE [LARGE SCALE GENOMIC DNA]</scope>
</reference>